<dbReference type="eggNOG" id="ENOG502SH6Y">
    <property type="taxonomic scope" value="Eukaryota"/>
</dbReference>
<dbReference type="InterPro" id="IPR008979">
    <property type="entry name" value="Galactose-bd-like_sf"/>
</dbReference>
<reference evidence="3 4" key="1">
    <citation type="journal article" date="2004" name="Science">
        <title>The genome of the diatom Thalassiosira pseudonana: ecology, evolution, and metabolism.</title>
        <authorList>
            <person name="Armbrust E.V."/>
            <person name="Berges J.A."/>
            <person name="Bowler C."/>
            <person name="Green B.R."/>
            <person name="Martinez D."/>
            <person name="Putnam N.H."/>
            <person name="Zhou S."/>
            <person name="Allen A.E."/>
            <person name="Apt K.E."/>
            <person name="Bechner M."/>
            <person name="Brzezinski M.A."/>
            <person name="Chaal B.K."/>
            <person name="Chiovitti A."/>
            <person name="Davis A.K."/>
            <person name="Demarest M.S."/>
            <person name="Detter J.C."/>
            <person name="Glavina T."/>
            <person name="Goodstein D."/>
            <person name="Hadi M.Z."/>
            <person name="Hellsten U."/>
            <person name="Hildebrand M."/>
            <person name="Jenkins B.D."/>
            <person name="Jurka J."/>
            <person name="Kapitonov V.V."/>
            <person name="Kroger N."/>
            <person name="Lau W.W."/>
            <person name="Lane T.W."/>
            <person name="Larimer F.W."/>
            <person name="Lippmeier J.C."/>
            <person name="Lucas S."/>
            <person name="Medina M."/>
            <person name="Montsant A."/>
            <person name="Obornik M."/>
            <person name="Parker M.S."/>
            <person name="Palenik B."/>
            <person name="Pazour G.J."/>
            <person name="Richardson P.M."/>
            <person name="Rynearson T.A."/>
            <person name="Saito M.A."/>
            <person name="Schwartz D.C."/>
            <person name="Thamatrakoln K."/>
            <person name="Valentin K."/>
            <person name="Vardi A."/>
            <person name="Wilkerson F.P."/>
            <person name="Rokhsar D.S."/>
        </authorList>
    </citation>
    <scope>NUCLEOTIDE SEQUENCE [LARGE SCALE GENOMIC DNA]</scope>
    <source>
        <strain evidence="3 4">CCMP1335</strain>
    </source>
</reference>
<dbReference type="AlphaFoldDB" id="B8BYR3"/>
<dbReference type="GeneID" id="7445327"/>
<dbReference type="PaxDb" id="35128-Thaps3776"/>
<dbReference type="STRING" id="35128.B8BYR3"/>
<dbReference type="EMBL" id="CM000640">
    <property type="protein sequence ID" value="EED93933.1"/>
    <property type="molecule type" value="Genomic_DNA"/>
</dbReference>
<keyword evidence="4" id="KW-1185">Reference proteome</keyword>
<feature type="domain" description="NADH:ubiquinone oxidoreductase intermediate-associated protein 30" evidence="2">
    <location>
        <begin position="1"/>
        <end position="165"/>
    </location>
</feature>
<dbReference type="InterPro" id="IPR013857">
    <property type="entry name" value="NADH-UbQ_OxRdtase-assoc_prot30"/>
</dbReference>
<evidence type="ECO:0000256" key="1">
    <source>
        <dbReference type="ARBA" id="ARBA00007884"/>
    </source>
</evidence>
<name>B8BYR3_THAPS</name>
<evidence type="ECO:0000313" key="3">
    <source>
        <dbReference type="EMBL" id="EED93933.1"/>
    </source>
</evidence>
<dbReference type="InParanoid" id="B8BYR3"/>
<dbReference type="KEGG" id="tps:THAPSDRAFT_3776"/>
<dbReference type="SUPFAM" id="SSF49785">
    <property type="entry name" value="Galactose-binding domain-like"/>
    <property type="match status" value="1"/>
</dbReference>
<reference evidence="3 4" key="2">
    <citation type="journal article" date="2008" name="Nature">
        <title>The Phaeodactylum genome reveals the evolutionary history of diatom genomes.</title>
        <authorList>
            <person name="Bowler C."/>
            <person name="Allen A.E."/>
            <person name="Badger J.H."/>
            <person name="Grimwood J."/>
            <person name="Jabbari K."/>
            <person name="Kuo A."/>
            <person name="Maheswari U."/>
            <person name="Martens C."/>
            <person name="Maumus F."/>
            <person name="Otillar R.P."/>
            <person name="Rayko E."/>
            <person name="Salamov A."/>
            <person name="Vandepoele K."/>
            <person name="Beszteri B."/>
            <person name="Gruber A."/>
            <person name="Heijde M."/>
            <person name="Katinka M."/>
            <person name="Mock T."/>
            <person name="Valentin K."/>
            <person name="Verret F."/>
            <person name="Berges J.A."/>
            <person name="Brownlee C."/>
            <person name="Cadoret J.P."/>
            <person name="Chiovitti A."/>
            <person name="Choi C.J."/>
            <person name="Coesel S."/>
            <person name="De Martino A."/>
            <person name="Detter J.C."/>
            <person name="Durkin C."/>
            <person name="Falciatore A."/>
            <person name="Fournet J."/>
            <person name="Haruta M."/>
            <person name="Huysman M.J."/>
            <person name="Jenkins B.D."/>
            <person name="Jiroutova K."/>
            <person name="Jorgensen R.E."/>
            <person name="Joubert Y."/>
            <person name="Kaplan A."/>
            <person name="Kroger N."/>
            <person name="Kroth P.G."/>
            <person name="La Roche J."/>
            <person name="Lindquist E."/>
            <person name="Lommer M."/>
            <person name="Martin-Jezequel V."/>
            <person name="Lopez P.J."/>
            <person name="Lucas S."/>
            <person name="Mangogna M."/>
            <person name="McGinnis K."/>
            <person name="Medlin L.K."/>
            <person name="Montsant A."/>
            <person name="Oudot-Le Secq M.P."/>
            <person name="Napoli C."/>
            <person name="Obornik M."/>
            <person name="Parker M.S."/>
            <person name="Petit J.L."/>
            <person name="Porcel B.M."/>
            <person name="Poulsen N."/>
            <person name="Robison M."/>
            <person name="Rychlewski L."/>
            <person name="Rynearson T.A."/>
            <person name="Schmutz J."/>
            <person name="Shapiro H."/>
            <person name="Siaut M."/>
            <person name="Stanley M."/>
            <person name="Sussman M.R."/>
            <person name="Taylor A.R."/>
            <person name="Vardi A."/>
            <person name="von Dassow P."/>
            <person name="Vyverman W."/>
            <person name="Willis A."/>
            <person name="Wyrwicz L.S."/>
            <person name="Rokhsar D.S."/>
            <person name="Weissenbach J."/>
            <person name="Armbrust E.V."/>
            <person name="Green B.R."/>
            <person name="Van de Peer Y."/>
            <person name="Grigoriev I.V."/>
        </authorList>
    </citation>
    <scope>NUCLEOTIDE SEQUENCE [LARGE SCALE GENOMIC DNA]</scope>
    <source>
        <strain evidence="3 4">CCMP1335</strain>
    </source>
</reference>
<evidence type="ECO:0000259" key="2">
    <source>
        <dbReference type="Pfam" id="PF08547"/>
    </source>
</evidence>
<dbReference type="HOGENOM" id="CLU_059272_0_0_1"/>
<dbReference type="PANTHER" id="PTHR13194:SF19">
    <property type="entry name" value="NAD(P)-BINDING ROSSMANN-FOLD SUPERFAMILY PROTEIN"/>
    <property type="match status" value="1"/>
</dbReference>
<dbReference type="GO" id="GO:0010257">
    <property type="term" value="P:NADH dehydrogenase complex assembly"/>
    <property type="evidence" value="ECO:0000318"/>
    <property type="project" value="GO_Central"/>
</dbReference>
<dbReference type="PANTHER" id="PTHR13194">
    <property type="entry name" value="COMPLEX I INTERMEDIATE-ASSOCIATED PROTEIN 30"/>
    <property type="match status" value="1"/>
</dbReference>
<evidence type="ECO:0000313" key="4">
    <source>
        <dbReference type="Proteomes" id="UP000001449"/>
    </source>
</evidence>
<dbReference type="Pfam" id="PF08547">
    <property type="entry name" value="CIA30"/>
    <property type="match status" value="1"/>
</dbReference>
<organism evidence="3 4">
    <name type="scientific">Thalassiosira pseudonana</name>
    <name type="common">Marine diatom</name>
    <name type="synonym">Cyclotella nana</name>
    <dbReference type="NCBI Taxonomy" id="35128"/>
    <lineage>
        <taxon>Eukaryota</taxon>
        <taxon>Sar</taxon>
        <taxon>Stramenopiles</taxon>
        <taxon>Ochrophyta</taxon>
        <taxon>Bacillariophyta</taxon>
        <taxon>Coscinodiscophyceae</taxon>
        <taxon>Thalassiosirophycidae</taxon>
        <taxon>Thalassiosirales</taxon>
        <taxon>Thalassiosiraceae</taxon>
        <taxon>Thalassiosira</taxon>
    </lineage>
</organism>
<sequence>MGGISTSSLRDVPDQNYASWSGVCRTDGGGFCGMRTLPFKDAPLNATDQDGVYLDCMLVSDDDADRRMWKMTLRTDSSRGEQVFQAQFDLQKAMDEAKIRGDDTWARVLVPFDSFQLVRGPRLIVDSDPLDVSGGIYQIGMTMSKFKIAVNTTELENFRAGFFNMHIKEIGFYNDNDDTTTPGMAVASDEVVPDTLSKKEAESKRPMLLKMLLPVAKLLFSEKANRRRSAMKIMREKRNMSRVQAILFGIKIRQSSMGLFGSVAKTGGILGVDIARAVVKNVLKIVFLYPLRLIGGIIRTMKKMLGMKVKPSLRE</sequence>
<dbReference type="GO" id="GO:0051082">
    <property type="term" value="F:unfolded protein binding"/>
    <property type="evidence" value="ECO:0000318"/>
    <property type="project" value="GO_Central"/>
</dbReference>
<dbReference type="InterPro" id="IPR039131">
    <property type="entry name" value="NDUFAF1"/>
</dbReference>
<dbReference type="Proteomes" id="UP000001449">
    <property type="component" value="Chromosome 3"/>
</dbReference>
<dbReference type="RefSeq" id="XP_002288497.1">
    <property type="nucleotide sequence ID" value="XM_002288461.1"/>
</dbReference>
<accession>B8BYR3</accession>
<comment type="similarity">
    <text evidence="1">Belongs to the CIA30 family.</text>
</comment>
<proteinExistence type="inferred from homology"/>
<gene>
    <name evidence="3" type="ORF">THAPSDRAFT_3776</name>
</gene>
<protein>
    <recommendedName>
        <fullName evidence="2">NADH:ubiquinone oxidoreductase intermediate-associated protein 30 domain-containing protein</fullName>
    </recommendedName>
</protein>
<dbReference type="OMA" id="GIYQIGM"/>